<protein>
    <submittedName>
        <fullName evidence="1">Uncharacterized protein</fullName>
    </submittedName>
</protein>
<evidence type="ECO:0000313" key="2">
    <source>
        <dbReference type="Proteomes" id="UP000242188"/>
    </source>
</evidence>
<proteinExistence type="predicted"/>
<sequence length="75" mass="8522">MNTLQRPLSSEKPSVKLFATNYLVDNYNRKCVVEARGEMGEYCAEDTGQERYLSRLLAPKVLWMKVGSPVIPNSK</sequence>
<dbReference type="EMBL" id="NEDP02005272">
    <property type="protein sequence ID" value="OWF42457.1"/>
    <property type="molecule type" value="Genomic_DNA"/>
</dbReference>
<dbReference type="Proteomes" id="UP000242188">
    <property type="component" value="Unassembled WGS sequence"/>
</dbReference>
<accession>A0A210Q156</accession>
<dbReference type="OrthoDB" id="10050764at2759"/>
<evidence type="ECO:0000313" key="1">
    <source>
        <dbReference type="EMBL" id="OWF42457.1"/>
    </source>
</evidence>
<organism evidence="1 2">
    <name type="scientific">Mizuhopecten yessoensis</name>
    <name type="common">Japanese scallop</name>
    <name type="synonym">Patinopecten yessoensis</name>
    <dbReference type="NCBI Taxonomy" id="6573"/>
    <lineage>
        <taxon>Eukaryota</taxon>
        <taxon>Metazoa</taxon>
        <taxon>Spiralia</taxon>
        <taxon>Lophotrochozoa</taxon>
        <taxon>Mollusca</taxon>
        <taxon>Bivalvia</taxon>
        <taxon>Autobranchia</taxon>
        <taxon>Pteriomorphia</taxon>
        <taxon>Pectinida</taxon>
        <taxon>Pectinoidea</taxon>
        <taxon>Pectinidae</taxon>
        <taxon>Mizuhopecten</taxon>
    </lineage>
</organism>
<gene>
    <name evidence="1" type="ORF">KP79_PYT24987</name>
</gene>
<name>A0A210Q156_MIZYE</name>
<dbReference type="AlphaFoldDB" id="A0A210Q156"/>
<reference evidence="1 2" key="1">
    <citation type="journal article" date="2017" name="Nat. Ecol. Evol.">
        <title>Scallop genome provides insights into evolution of bilaterian karyotype and development.</title>
        <authorList>
            <person name="Wang S."/>
            <person name="Zhang J."/>
            <person name="Jiao W."/>
            <person name="Li J."/>
            <person name="Xun X."/>
            <person name="Sun Y."/>
            <person name="Guo X."/>
            <person name="Huan P."/>
            <person name="Dong B."/>
            <person name="Zhang L."/>
            <person name="Hu X."/>
            <person name="Sun X."/>
            <person name="Wang J."/>
            <person name="Zhao C."/>
            <person name="Wang Y."/>
            <person name="Wang D."/>
            <person name="Huang X."/>
            <person name="Wang R."/>
            <person name="Lv J."/>
            <person name="Li Y."/>
            <person name="Zhang Z."/>
            <person name="Liu B."/>
            <person name="Lu W."/>
            <person name="Hui Y."/>
            <person name="Liang J."/>
            <person name="Zhou Z."/>
            <person name="Hou R."/>
            <person name="Li X."/>
            <person name="Liu Y."/>
            <person name="Li H."/>
            <person name="Ning X."/>
            <person name="Lin Y."/>
            <person name="Zhao L."/>
            <person name="Xing Q."/>
            <person name="Dou J."/>
            <person name="Li Y."/>
            <person name="Mao J."/>
            <person name="Guo H."/>
            <person name="Dou H."/>
            <person name="Li T."/>
            <person name="Mu C."/>
            <person name="Jiang W."/>
            <person name="Fu Q."/>
            <person name="Fu X."/>
            <person name="Miao Y."/>
            <person name="Liu J."/>
            <person name="Yu Q."/>
            <person name="Li R."/>
            <person name="Liao H."/>
            <person name="Li X."/>
            <person name="Kong Y."/>
            <person name="Jiang Z."/>
            <person name="Chourrout D."/>
            <person name="Li R."/>
            <person name="Bao Z."/>
        </authorList>
    </citation>
    <scope>NUCLEOTIDE SEQUENCE [LARGE SCALE GENOMIC DNA]</scope>
    <source>
        <strain evidence="1 2">PY_sf001</strain>
    </source>
</reference>
<keyword evidence="2" id="KW-1185">Reference proteome</keyword>
<comment type="caution">
    <text evidence="1">The sequence shown here is derived from an EMBL/GenBank/DDBJ whole genome shotgun (WGS) entry which is preliminary data.</text>
</comment>